<keyword evidence="4" id="KW-0808">Transferase</keyword>
<dbReference type="FunFam" id="3.10.110.10:FF:000050">
    <property type="entry name" value="eIF-2-alpha kinase GCN2"/>
    <property type="match status" value="1"/>
</dbReference>
<proteinExistence type="predicted"/>
<dbReference type="SMART" id="SM00591">
    <property type="entry name" value="RWD"/>
    <property type="match status" value="1"/>
</dbReference>
<keyword evidence="1" id="KW-0175">Coiled coil</keyword>
<feature type="region of interest" description="Disordered" evidence="2">
    <location>
        <begin position="173"/>
        <end position="194"/>
    </location>
</feature>
<dbReference type="GO" id="GO:0009893">
    <property type="term" value="P:positive regulation of metabolic process"/>
    <property type="evidence" value="ECO:0007669"/>
    <property type="project" value="UniProtKB-ARBA"/>
</dbReference>
<dbReference type="Pfam" id="PF05773">
    <property type="entry name" value="RWD"/>
    <property type="match status" value="1"/>
</dbReference>
<dbReference type="CDD" id="cd23823">
    <property type="entry name" value="RWD_GCN2"/>
    <property type="match status" value="1"/>
</dbReference>
<dbReference type="EMBL" id="BPLR01004535">
    <property type="protein sequence ID" value="GIX95593.1"/>
    <property type="molecule type" value="Genomic_DNA"/>
</dbReference>
<dbReference type="InterPro" id="IPR011009">
    <property type="entry name" value="Kinase-like_dom_sf"/>
</dbReference>
<dbReference type="PANTHER" id="PTHR12292">
    <property type="entry name" value="RWD DOMAIN-CONTAINING PROTEIN"/>
    <property type="match status" value="1"/>
</dbReference>
<dbReference type="Gene3D" id="3.10.110.10">
    <property type="entry name" value="Ubiquitin Conjugating Enzyme"/>
    <property type="match status" value="1"/>
</dbReference>
<reference evidence="4 5" key="1">
    <citation type="submission" date="2021-06" db="EMBL/GenBank/DDBJ databases">
        <title>Caerostris extrusa draft genome.</title>
        <authorList>
            <person name="Kono N."/>
            <person name="Arakawa K."/>
        </authorList>
    </citation>
    <scope>NUCLEOTIDE SEQUENCE [LARGE SCALE GENOMIC DNA]</scope>
</reference>
<accession>A0AAV4PEY2</accession>
<feature type="coiled-coil region" evidence="1">
    <location>
        <begin position="271"/>
        <end position="298"/>
    </location>
</feature>
<dbReference type="SUPFAM" id="SSF56112">
    <property type="entry name" value="Protein kinase-like (PK-like)"/>
    <property type="match status" value="1"/>
</dbReference>
<dbReference type="InterPro" id="IPR006575">
    <property type="entry name" value="RWD_dom"/>
</dbReference>
<dbReference type="Gene3D" id="1.10.510.10">
    <property type="entry name" value="Transferase(Phosphotransferase) domain 1"/>
    <property type="match status" value="1"/>
</dbReference>
<evidence type="ECO:0000313" key="5">
    <source>
        <dbReference type="Proteomes" id="UP001054945"/>
    </source>
</evidence>
<organism evidence="4 5">
    <name type="scientific">Caerostris extrusa</name>
    <name type="common">Bark spider</name>
    <name type="synonym">Caerostris bankana</name>
    <dbReference type="NCBI Taxonomy" id="172846"/>
    <lineage>
        <taxon>Eukaryota</taxon>
        <taxon>Metazoa</taxon>
        <taxon>Ecdysozoa</taxon>
        <taxon>Arthropoda</taxon>
        <taxon>Chelicerata</taxon>
        <taxon>Arachnida</taxon>
        <taxon>Araneae</taxon>
        <taxon>Araneomorphae</taxon>
        <taxon>Entelegynae</taxon>
        <taxon>Araneoidea</taxon>
        <taxon>Araneidae</taxon>
        <taxon>Caerostris</taxon>
    </lineage>
</organism>
<dbReference type="AlphaFoldDB" id="A0AAV4PEY2"/>
<feature type="domain" description="RWD" evidence="3">
    <location>
        <begin position="13"/>
        <end position="125"/>
    </location>
</feature>
<dbReference type="GO" id="GO:0051246">
    <property type="term" value="P:regulation of protein metabolic process"/>
    <property type="evidence" value="ECO:0007669"/>
    <property type="project" value="UniProtKB-ARBA"/>
</dbReference>
<dbReference type="GO" id="GO:0033554">
    <property type="term" value="P:cellular response to stress"/>
    <property type="evidence" value="ECO:0007669"/>
    <property type="project" value="UniProtKB-ARBA"/>
</dbReference>
<evidence type="ECO:0000313" key="4">
    <source>
        <dbReference type="EMBL" id="GIX95593.1"/>
    </source>
</evidence>
<dbReference type="InterPro" id="IPR040213">
    <property type="entry name" value="GIR2-like"/>
</dbReference>
<keyword evidence="5" id="KW-1185">Reference proteome</keyword>
<dbReference type="Proteomes" id="UP001054945">
    <property type="component" value="Unassembled WGS sequence"/>
</dbReference>
<name>A0AAV4PEY2_CAEEX</name>
<evidence type="ECO:0000259" key="3">
    <source>
        <dbReference type="PROSITE" id="PS50908"/>
    </source>
</evidence>
<evidence type="ECO:0000256" key="1">
    <source>
        <dbReference type="SAM" id="Coils"/>
    </source>
</evidence>
<evidence type="ECO:0000256" key="2">
    <source>
        <dbReference type="SAM" id="MobiDB-lite"/>
    </source>
</evidence>
<dbReference type="PROSITE" id="PS50908">
    <property type="entry name" value="RWD"/>
    <property type="match status" value="1"/>
</dbReference>
<dbReference type="InterPro" id="IPR016135">
    <property type="entry name" value="UBQ-conjugating_enzyme/RWD"/>
</dbReference>
<sequence>MSTNQDLKERQENELISISSIFPNEMKDLRNSVWNIWKPLEMSITVYPEESMTDGRDSNLHVDLYIKCSATYPKTSPFIDLRNPKGISNENLSTLKKLTNKAKELVGSEVILELVHLSREFLYNHKNLSFNLSMKRWNPIRPKNSVKKQRGCKSTNWSSKKWRKKLTLHPLVAEHPTRKGSVSRRRSRSTSTGKELCSESELQAECKEMLNCKLKFEGKKEFTIVCGRCLGHSDRGCITYSGMDNFTGNLVVVIKWTLQFNVSHKLKGEEWEALQKEQAAYRKNLEAIEQEFKALRQINSKHLAHYLGMTYISKKDKIVIYVLQEFISGSTLSQMCDTLHLTVPQIQHYTREILKL</sequence>
<dbReference type="GO" id="GO:0010468">
    <property type="term" value="P:regulation of gene expression"/>
    <property type="evidence" value="ECO:0007669"/>
    <property type="project" value="UniProtKB-ARBA"/>
</dbReference>
<protein>
    <submittedName>
        <fullName evidence="4">EIF-2-alpha kinase GCN2</fullName>
    </submittedName>
</protein>
<dbReference type="SUPFAM" id="SSF54495">
    <property type="entry name" value="UBC-like"/>
    <property type="match status" value="1"/>
</dbReference>
<dbReference type="GO" id="GO:0016301">
    <property type="term" value="F:kinase activity"/>
    <property type="evidence" value="ECO:0007669"/>
    <property type="project" value="UniProtKB-KW"/>
</dbReference>
<comment type="caution">
    <text evidence="4">The sequence shown here is derived from an EMBL/GenBank/DDBJ whole genome shotgun (WGS) entry which is preliminary data.</text>
</comment>
<keyword evidence="4" id="KW-0418">Kinase</keyword>
<gene>
    <name evidence="4" type="primary">Eif2ak4</name>
    <name evidence="4" type="ORF">CEXT_792231</name>
</gene>